<keyword evidence="4" id="KW-1133">Transmembrane helix</keyword>
<dbReference type="SMART" id="SM00409">
    <property type="entry name" value="IG"/>
    <property type="match status" value="2"/>
</dbReference>
<dbReference type="AlphaFoldDB" id="A0A673JNT8"/>
<evidence type="ECO:0000313" key="7">
    <source>
        <dbReference type="Ensembl" id="ENSSRHP00000051757.1"/>
    </source>
</evidence>
<evidence type="ECO:0000256" key="2">
    <source>
        <dbReference type="ARBA" id="ARBA00022692"/>
    </source>
</evidence>
<dbReference type="InterPro" id="IPR050671">
    <property type="entry name" value="CD300_family_receptors"/>
</dbReference>
<dbReference type="SUPFAM" id="SSF48726">
    <property type="entry name" value="Immunoglobulin"/>
    <property type="match status" value="2"/>
</dbReference>
<feature type="chain" id="PRO_5025598296" description="Ig-like domain-containing protein" evidence="5">
    <location>
        <begin position="18"/>
        <end position="333"/>
    </location>
</feature>
<organism evidence="7 8">
    <name type="scientific">Sinocyclocheilus rhinocerous</name>
    <dbReference type="NCBI Taxonomy" id="307959"/>
    <lineage>
        <taxon>Eukaryota</taxon>
        <taxon>Metazoa</taxon>
        <taxon>Chordata</taxon>
        <taxon>Craniata</taxon>
        <taxon>Vertebrata</taxon>
        <taxon>Euteleostomi</taxon>
        <taxon>Actinopterygii</taxon>
        <taxon>Neopterygii</taxon>
        <taxon>Teleostei</taxon>
        <taxon>Ostariophysi</taxon>
        <taxon>Cypriniformes</taxon>
        <taxon>Cyprinidae</taxon>
        <taxon>Cyprininae</taxon>
        <taxon>Sinocyclocheilus</taxon>
    </lineage>
</organism>
<dbReference type="PROSITE" id="PS50835">
    <property type="entry name" value="IG_LIKE"/>
    <property type="match status" value="2"/>
</dbReference>
<dbReference type="InterPro" id="IPR007110">
    <property type="entry name" value="Ig-like_dom"/>
</dbReference>
<evidence type="ECO:0000256" key="3">
    <source>
        <dbReference type="ARBA" id="ARBA00023136"/>
    </source>
</evidence>
<feature type="transmembrane region" description="Helical" evidence="4">
    <location>
        <begin position="310"/>
        <end position="332"/>
    </location>
</feature>
<accession>A0A673JNT8</accession>
<dbReference type="PANTHER" id="PTHR11860:SF87">
    <property type="entry name" value="CMRF35-LIKE MOLECULE 8"/>
    <property type="match status" value="1"/>
</dbReference>
<evidence type="ECO:0000256" key="1">
    <source>
        <dbReference type="ARBA" id="ARBA00004370"/>
    </source>
</evidence>
<evidence type="ECO:0000313" key="8">
    <source>
        <dbReference type="Proteomes" id="UP000472270"/>
    </source>
</evidence>
<feature type="signal peptide" evidence="5">
    <location>
        <begin position="1"/>
        <end position="17"/>
    </location>
</feature>
<name>A0A673JNT8_9TELE</name>
<dbReference type="Proteomes" id="UP000472270">
    <property type="component" value="Unassembled WGS sequence"/>
</dbReference>
<keyword evidence="5" id="KW-0732">Signal</keyword>
<keyword evidence="2 4" id="KW-0812">Transmembrane</keyword>
<proteinExistence type="predicted"/>
<feature type="domain" description="Ig-like" evidence="6">
    <location>
        <begin position="34"/>
        <end position="123"/>
    </location>
</feature>
<sequence length="333" mass="38737">MDLNCLLFICSFIRLSGETNYTSIRTVYLQIHMPYSAQDITTVRQISVRRGQSVIIPCLYNQKYAFSCKYLSTGYYWLLSDYVEFPDQRFHHKTVFISDDTSRHSFTVRMDNVQESGYYWCAIHIPSAFDKRARLLVNSQNVTGSENGSVTISCYHQGVQYGVKWCKFGGQCITGASGRLDGASVEIRYGLRNTTVSMSRLKKEHTGWYCCSTEELQMPVHITVHQKKSRESPDTAESDQISSLYSIKCWVVSIQLWVKYGLTQLLGKKIKFKHLIKKLNNWVSQYLTQSWVETTQNFIECWFADKCNKILIFLLCILFGCFYLFLHFIFIYL</sequence>
<dbReference type="PANTHER" id="PTHR11860">
    <property type="entry name" value="POLYMERIC-IMMUNOGLOBULIN RECEPTOR"/>
    <property type="match status" value="1"/>
</dbReference>
<dbReference type="InterPro" id="IPR036179">
    <property type="entry name" value="Ig-like_dom_sf"/>
</dbReference>
<comment type="subcellular location">
    <subcellularLocation>
        <location evidence="1">Membrane</location>
    </subcellularLocation>
</comment>
<evidence type="ECO:0000256" key="4">
    <source>
        <dbReference type="SAM" id="Phobius"/>
    </source>
</evidence>
<protein>
    <recommendedName>
        <fullName evidence="6">Ig-like domain-containing protein</fullName>
    </recommendedName>
</protein>
<dbReference type="InterPro" id="IPR003599">
    <property type="entry name" value="Ig_sub"/>
</dbReference>
<dbReference type="InterPro" id="IPR013783">
    <property type="entry name" value="Ig-like_fold"/>
</dbReference>
<dbReference type="Ensembl" id="ENSSRHT00000053216.1">
    <property type="protein sequence ID" value="ENSSRHP00000051757.1"/>
    <property type="gene ID" value="ENSSRHG00000026062.1"/>
</dbReference>
<reference evidence="7" key="2">
    <citation type="submission" date="2025-09" db="UniProtKB">
        <authorList>
            <consortium name="Ensembl"/>
        </authorList>
    </citation>
    <scope>IDENTIFICATION</scope>
</reference>
<feature type="domain" description="Ig-like" evidence="6">
    <location>
        <begin position="126"/>
        <end position="223"/>
    </location>
</feature>
<reference evidence="7" key="1">
    <citation type="submission" date="2025-08" db="UniProtKB">
        <authorList>
            <consortium name="Ensembl"/>
        </authorList>
    </citation>
    <scope>IDENTIFICATION</scope>
</reference>
<keyword evidence="8" id="KW-1185">Reference proteome</keyword>
<dbReference type="GO" id="GO:0005886">
    <property type="term" value="C:plasma membrane"/>
    <property type="evidence" value="ECO:0007669"/>
    <property type="project" value="TreeGrafter"/>
</dbReference>
<evidence type="ECO:0000259" key="6">
    <source>
        <dbReference type="PROSITE" id="PS50835"/>
    </source>
</evidence>
<keyword evidence="3 4" id="KW-0472">Membrane</keyword>
<dbReference type="GO" id="GO:0004888">
    <property type="term" value="F:transmembrane signaling receptor activity"/>
    <property type="evidence" value="ECO:0007669"/>
    <property type="project" value="TreeGrafter"/>
</dbReference>
<evidence type="ECO:0000256" key="5">
    <source>
        <dbReference type="SAM" id="SignalP"/>
    </source>
</evidence>
<dbReference type="Gene3D" id="2.60.40.10">
    <property type="entry name" value="Immunoglobulins"/>
    <property type="match status" value="2"/>
</dbReference>